<evidence type="ECO:0000256" key="5">
    <source>
        <dbReference type="ARBA" id="ARBA00022538"/>
    </source>
</evidence>
<proteinExistence type="inferred from homology"/>
<feature type="transmembrane region" description="Helical" evidence="11">
    <location>
        <begin position="270"/>
        <end position="288"/>
    </location>
</feature>
<evidence type="ECO:0000256" key="2">
    <source>
        <dbReference type="ARBA" id="ARBA00005551"/>
    </source>
</evidence>
<keyword evidence="3" id="KW-0813">Transport</keyword>
<keyword evidence="4" id="KW-0050">Antiport</keyword>
<feature type="transmembrane region" description="Helical" evidence="11">
    <location>
        <begin position="89"/>
        <end position="109"/>
    </location>
</feature>
<gene>
    <name evidence="13" type="ORF">SAMN05421742_102292</name>
</gene>
<dbReference type="PROSITE" id="PS51201">
    <property type="entry name" value="RCK_N"/>
    <property type="match status" value="1"/>
</dbReference>
<dbReference type="STRING" id="83401.SAMN05421742_102292"/>
<dbReference type="GO" id="GO:0006813">
    <property type="term" value="P:potassium ion transport"/>
    <property type="evidence" value="ECO:0007669"/>
    <property type="project" value="UniProtKB-KW"/>
</dbReference>
<dbReference type="Gene3D" id="1.20.1530.20">
    <property type="match status" value="1"/>
</dbReference>
<feature type="transmembrane region" description="Helical" evidence="11">
    <location>
        <begin position="336"/>
        <end position="354"/>
    </location>
</feature>
<dbReference type="InterPro" id="IPR036291">
    <property type="entry name" value="NAD(P)-bd_dom_sf"/>
</dbReference>
<dbReference type="RefSeq" id="WP_092616084.1">
    <property type="nucleotide sequence ID" value="NZ_FNCV01000002.1"/>
</dbReference>
<protein>
    <submittedName>
        <fullName evidence="13">Monovalent cation:H+ antiporter-2, CPA2 family</fullName>
    </submittedName>
</protein>
<feature type="transmembrane region" description="Helical" evidence="11">
    <location>
        <begin position="115"/>
        <end position="136"/>
    </location>
</feature>
<organism evidence="13 14">
    <name type="scientific">Roseospirillum parvum</name>
    <dbReference type="NCBI Taxonomy" id="83401"/>
    <lineage>
        <taxon>Bacteria</taxon>
        <taxon>Pseudomonadati</taxon>
        <taxon>Pseudomonadota</taxon>
        <taxon>Alphaproteobacteria</taxon>
        <taxon>Rhodospirillales</taxon>
        <taxon>Rhodospirillaceae</taxon>
        <taxon>Roseospirillum</taxon>
    </lineage>
</organism>
<dbReference type="GO" id="GO:0012505">
    <property type="term" value="C:endomembrane system"/>
    <property type="evidence" value="ECO:0007669"/>
    <property type="project" value="UniProtKB-SubCell"/>
</dbReference>
<evidence type="ECO:0000256" key="6">
    <source>
        <dbReference type="ARBA" id="ARBA00022692"/>
    </source>
</evidence>
<feature type="transmembrane region" description="Helical" evidence="11">
    <location>
        <begin position="6"/>
        <end position="25"/>
    </location>
</feature>
<evidence type="ECO:0000313" key="13">
    <source>
        <dbReference type="EMBL" id="SDG74355.1"/>
    </source>
</evidence>
<keyword evidence="14" id="KW-1185">Reference proteome</keyword>
<dbReference type="AlphaFoldDB" id="A0A1G7WQU2"/>
<keyword evidence="5" id="KW-0633">Potassium transport</keyword>
<dbReference type="Proteomes" id="UP000217076">
    <property type="component" value="Unassembled WGS sequence"/>
</dbReference>
<keyword evidence="6 11" id="KW-0812">Transmembrane</keyword>
<dbReference type="GO" id="GO:0008324">
    <property type="term" value="F:monoatomic cation transmembrane transporter activity"/>
    <property type="evidence" value="ECO:0007669"/>
    <property type="project" value="InterPro"/>
</dbReference>
<evidence type="ECO:0000256" key="9">
    <source>
        <dbReference type="ARBA" id="ARBA00023065"/>
    </source>
</evidence>
<feature type="transmembrane region" description="Helical" evidence="11">
    <location>
        <begin position="360"/>
        <end position="380"/>
    </location>
</feature>
<evidence type="ECO:0000256" key="8">
    <source>
        <dbReference type="ARBA" id="ARBA00022989"/>
    </source>
</evidence>
<evidence type="ECO:0000256" key="4">
    <source>
        <dbReference type="ARBA" id="ARBA00022449"/>
    </source>
</evidence>
<dbReference type="NCBIfam" id="TIGR00932">
    <property type="entry name" value="2a37"/>
    <property type="match status" value="1"/>
</dbReference>
<dbReference type="PANTHER" id="PTHR46157:SF4">
    <property type="entry name" value="K(+) EFFLUX ANTIPORTER 3, CHLOROPLASTIC"/>
    <property type="match status" value="1"/>
</dbReference>
<dbReference type="InterPro" id="IPR004771">
    <property type="entry name" value="K/H_exchanger"/>
</dbReference>
<dbReference type="Pfam" id="PF02254">
    <property type="entry name" value="TrkA_N"/>
    <property type="match status" value="1"/>
</dbReference>
<keyword evidence="7" id="KW-0630">Potassium</keyword>
<keyword evidence="10 11" id="KW-0472">Membrane</keyword>
<feature type="transmembrane region" description="Helical" evidence="11">
    <location>
        <begin position="148"/>
        <end position="167"/>
    </location>
</feature>
<dbReference type="InterPro" id="IPR038770">
    <property type="entry name" value="Na+/solute_symporter_sf"/>
</dbReference>
<evidence type="ECO:0000259" key="12">
    <source>
        <dbReference type="PROSITE" id="PS51201"/>
    </source>
</evidence>
<evidence type="ECO:0000256" key="7">
    <source>
        <dbReference type="ARBA" id="ARBA00022958"/>
    </source>
</evidence>
<dbReference type="Pfam" id="PF00999">
    <property type="entry name" value="Na_H_Exchanger"/>
    <property type="match status" value="1"/>
</dbReference>
<comment type="subcellular location">
    <subcellularLocation>
        <location evidence="1">Endomembrane system</location>
        <topology evidence="1">Multi-pass membrane protein</topology>
    </subcellularLocation>
</comment>
<evidence type="ECO:0000313" key="14">
    <source>
        <dbReference type="Proteomes" id="UP000217076"/>
    </source>
</evidence>
<feature type="domain" description="RCK N-terminal" evidence="12">
    <location>
        <begin position="405"/>
        <end position="521"/>
    </location>
</feature>
<dbReference type="GO" id="GO:1902600">
    <property type="term" value="P:proton transmembrane transport"/>
    <property type="evidence" value="ECO:0007669"/>
    <property type="project" value="InterPro"/>
</dbReference>
<dbReference type="PANTHER" id="PTHR46157">
    <property type="entry name" value="K(+) EFFLUX ANTIPORTER 3, CHLOROPLASTIC"/>
    <property type="match status" value="1"/>
</dbReference>
<feature type="transmembrane region" description="Helical" evidence="11">
    <location>
        <begin position="179"/>
        <end position="204"/>
    </location>
</feature>
<keyword evidence="8 11" id="KW-1133">Transmembrane helix</keyword>
<dbReference type="GO" id="GO:0005886">
    <property type="term" value="C:plasma membrane"/>
    <property type="evidence" value="ECO:0007669"/>
    <property type="project" value="TreeGrafter"/>
</dbReference>
<sequence>MPHTHYLIDVLVLLGAALVAVPLFQRLRLGGVLGYLVAGLVVGPHALALIEEVDAARALAELGVVFLLFAIGLELTWDRLKAIGLRTYGLGLAQIGVSAVAIFALARLFGLSNPAALIVGGGLALSSTAIVIQVLGERAQTKTIFGRTVIAILLLQDLAVGPLLILLEVLGRDGGAGLWTALGLAALKAAAAVTVILLIGKYLLTPALRVVAGARSPELFAAAALFIALGTSWVTEQAGLSMAFGAFLAGMVLGETEFHPQIEADIAPFRGILLGLFFMTVGMTIDLGAAADNILLVLGLTVGLLALKGVILFALGRLFRQSLWRSLRLAGMLSQGGEFAFVLFGIAMAVGVLPDASGQPLLVAVALTMAVTPLYVTFGLRFITFLESREAASQSDLERVAGALSGHAIIIGFGEVGRIVARLQRAHGQPYVVLDMSPRRVMEGRAAGEPAFYGDATMASVLHAAGAEQARALLIATAHPPTARRIVETARQHYPHLILLARGGDEITTRELRQEGVREVVCETTESALRLSGALTEVVNEPQPEPSRSIS</sequence>
<evidence type="ECO:0000256" key="11">
    <source>
        <dbReference type="SAM" id="Phobius"/>
    </source>
</evidence>
<dbReference type="SUPFAM" id="SSF51735">
    <property type="entry name" value="NAD(P)-binding Rossmann-fold domains"/>
    <property type="match status" value="1"/>
</dbReference>
<evidence type="ECO:0000256" key="1">
    <source>
        <dbReference type="ARBA" id="ARBA00004127"/>
    </source>
</evidence>
<dbReference type="EMBL" id="FNCV01000002">
    <property type="protein sequence ID" value="SDG74355.1"/>
    <property type="molecule type" value="Genomic_DNA"/>
</dbReference>
<feature type="transmembrane region" description="Helical" evidence="11">
    <location>
        <begin position="32"/>
        <end position="50"/>
    </location>
</feature>
<dbReference type="InterPro" id="IPR003148">
    <property type="entry name" value="RCK_N"/>
</dbReference>
<feature type="transmembrane region" description="Helical" evidence="11">
    <location>
        <begin position="240"/>
        <end position="258"/>
    </location>
</feature>
<evidence type="ECO:0000256" key="10">
    <source>
        <dbReference type="ARBA" id="ARBA00023136"/>
    </source>
</evidence>
<feature type="transmembrane region" description="Helical" evidence="11">
    <location>
        <begin position="216"/>
        <end position="234"/>
    </location>
</feature>
<dbReference type="InterPro" id="IPR006153">
    <property type="entry name" value="Cation/H_exchanger_TM"/>
</dbReference>
<dbReference type="GO" id="GO:0015297">
    <property type="term" value="F:antiporter activity"/>
    <property type="evidence" value="ECO:0007669"/>
    <property type="project" value="UniProtKB-KW"/>
</dbReference>
<feature type="transmembrane region" description="Helical" evidence="11">
    <location>
        <begin position="294"/>
        <end position="315"/>
    </location>
</feature>
<dbReference type="FunFam" id="3.40.50.720:FF:000036">
    <property type="entry name" value="Glutathione-regulated potassium-efflux system protein KefB"/>
    <property type="match status" value="1"/>
</dbReference>
<accession>A0A1G7WQU2</accession>
<reference evidence="14" key="1">
    <citation type="submission" date="2016-10" db="EMBL/GenBank/DDBJ databases">
        <authorList>
            <person name="Varghese N."/>
            <person name="Submissions S."/>
        </authorList>
    </citation>
    <scope>NUCLEOTIDE SEQUENCE [LARGE SCALE GENOMIC DNA]</scope>
    <source>
        <strain evidence="14">930I</strain>
    </source>
</reference>
<name>A0A1G7WQU2_9PROT</name>
<keyword evidence="9" id="KW-0406">Ion transport</keyword>
<evidence type="ECO:0000256" key="3">
    <source>
        <dbReference type="ARBA" id="ARBA00022448"/>
    </source>
</evidence>
<dbReference type="OrthoDB" id="9781411at2"/>
<feature type="transmembrane region" description="Helical" evidence="11">
    <location>
        <begin position="56"/>
        <end position="77"/>
    </location>
</feature>
<dbReference type="Gene3D" id="3.40.50.720">
    <property type="entry name" value="NAD(P)-binding Rossmann-like Domain"/>
    <property type="match status" value="1"/>
</dbReference>
<comment type="similarity">
    <text evidence="2">Belongs to the monovalent cation:proton antiporter 2 (CPA2) transporter (TC 2.A.37) family.</text>
</comment>